<name>A0ACC2P927_9HYME</name>
<protein>
    <submittedName>
        <fullName evidence="1">Uncharacterized protein</fullName>
    </submittedName>
</protein>
<reference evidence="1" key="1">
    <citation type="submission" date="2023-04" db="EMBL/GenBank/DDBJ databases">
        <title>A chromosome-level genome assembly of the parasitoid wasp Eretmocerus hayati.</title>
        <authorList>
            <person name="Zhong Y."/>
            <person name="Liu S."/>
            <person name="Liu Y."/>
        </authorList>
    </citation>
    <scope>NUCLEOTIDE SEQUENCE</scope>
    <source>
        <strain evidence="1">ZJU_SS_LIU_2023</strain>
    </source>
</reference>
<accession>A0ACC2P927</accession>
<proteinExistence type="predicted"/>
<dbReference type="EMBL" id="CM056742">
    <property type="protein sequence ID" value="KAJ8679910.1"/>
    <property type="molecule type" value="Genomic_DNA"/>
</dbReference>
<keyword evidence="2" id="KW-1185">Reference proteome</keyword>
<gene>
    <name evidence="1" type="ORF">QAD02_015697</name>
</gene>
<comment type="caution">
    <text evidence="1">The sequence shown here is derived from an EMBL/GenBank/DDBJ whole genome shotgun (WGS) entry which is preliminary data.</text>
</comment>
<evidence type="ECO:0000313" key="1">
    <source>
        <dbReference type="EMBL" id="KAJ8679910.1"/>
    </source>
</evidence>
<organism evidence="1 2">
    <name type="scientific">Eretmocerus hayati</name>
    <dbReference type="NCBI Taxonomy" id="131215"/>
    <lineage>
        <taxon>Eukaryota</taxon>
        <taxon>Metazoa</taxon>
        <taxon>Ecdysozoa</taxon>
        <taxon>Arthropoda</taxon>
        <taxon>Hexapoda</taxon>
        <taxon>Insecta</taxon>
        <taxon>Pterygota</taxon>
        <taxon>Neoptera</taxon>
        <taxon>Endopterygota</taxon>
        <taxon>Hymenoptera</taxon>
        <taxon>Apocrita</taxon>
        <taxon>Proctotrupomorpha</taxon>
        <taxon>Chalcidoidea</taxon>
        <taxon>Aphelinidae</taxon>
        <taxon>Aphelininae</taxon>
        <taxon>Eretmocerus</taxon>
    </lineage>
</organism>
<sequence length="442" mass="48288">MFAGVTVAYTIRISMSVAIVSMRNRASANSNFPEYDWDNRTSNLILSSFFWGYVITQIPGGYLSRRWSAGKIVSVGMLVSSVTSLLIPILSEYGPVSVMCCRMVMGLCQGPLMPCNYIMLSRWAPPAEKTRLSAFVVNATAFGTLISLPISGSLAASRFGWPSIFYVFGLAGIAWSVLFYCTCADYPSEHPFITSEELKYIIDGVGGPEKLPNDEGPPIPWRAISSSAPLISIFLAGWGMAWGTFIFLTQLPAYMSYVLKFNISQSGMLSAWPYLTKWLLCFPMSYLADFAIRKGVPTVVVRKISSCMGSCIPAFALLALCVSKTDNTTIILAIIIVAVGFTGAHECGLAINCMDLTNNANFVGPIMAFGNCVANCLGFIAPYVCSIIITDESDRSQWFVIFYITVGLCFFSALIFVIFGKAELQSWNNHVTDQTETPDGKA</sequence>
<evidence type="ECO:0000313" key="2">
    <source>
        <dbReference type="Proteomes" id="UP001239111"/>
    </source>
</evidence>
<dbReference type="Proteomes" id="UP001239111">
    <property type="component" value="Chromosome 2"/>
</dbReference>